<evidence type="ECO:0000313" key="6">
    <source>
        <dbReference type="EMBL" id="TDX29405.1"/>
    </source>
</evidence>
<gene>
    <name evidence="6" type="ORF">DFO67_10781</name>
</gene>
<evidence type="ECO:0000256" key="5">
    <source>
        <dbReference type="SAM" id="Phobius"/>
    </source>
</evidence>
<dbReference type="InterPro" id="IPR001129">
    <property type="entry name" value="Membr-assoc_MAPEG"/>
</dbReference>
<dbReference type="AlphaFoldDB" id="A0A4R8FS31"/>
<feature type="transmembrane region" description="Helical" evidence="5">
    <location>
        <begin position="112"/>
        <end position="129"/>
    </location>
</feature>
<sequence length="130" mass="14460">MTTELTLLGWTLVLAIVQILLPAMWRNRETGVDYNTGPRDEPGPPMGKITARLFRAQRNLFETLPLFIGAILIAHVGGQTGALTLWGAWLYFLSRVVYVPLYALGIPWVRSLVWMVALLGLGLVLLAILF</sequence>
<dbReference type="PANTHER" id="PTHR35371:SF1">
    <property type="entry name" value="BLR7753 PROTEIN"/>
    <property type="match status" value="1"/>
</dbReference>
<keyword evidence="4 5" id="KW-0472">Membrane</keyword>
<evidence type="ECO:0000256" key="2">
    <source>
        <dbReference type="ARBA" id="ARBA00022692"/>
    </source>
</evidence>
<dbReference type="SUPFAM" id="SSF161084">
    <property type="entry name" value="MAPEG domain-like"/>
    <property type="match status" value="1"/>
</dbReference>
<keyword evidence="3 5" id="KW-1133">Transmembrane helix</keyword>
<feature type="transmembrane region" description="Helical" evidence="5">
    <location>
        <begin position="64"/>
        <end position="92"/>
    </location>
</feature>
<dbReference type="RefSeq" id="WP_134017675.1">
    <property type="nucleotide sequence ID" value="NZ_SOEC01000007.1"/>
</dbReference>
<dbReference type="GO" id="GO:0016020">
    <property type="term" value="C:membrane"/>
    <property type="evidence" value="ECO:0007669"/>
    <property type="project" value="UniProtKB-SubCell"/>
</dbReference>
<comment type="caution">
    <text evidence="6">The sequence shown here is derived from an EMBL/GenBank/DDBJ whole genome shotgun (WGS) entry which is preliminary data.</text>
</comment>
<dbReference type="InterPro" id="IPR023352">
    <property type="entry name" value="MAPEG-like_dom_sf"/>
</dbReference>
<accession>A0A4R8FS31</accession>
<dbReference type="Pfam" id="PF01124">
    <property type="entry name" value="MAPEG"/>
    <property type="match status" value="1"/>
</dbReference>
<name>A0A4R8FS31_9GAMM</name>
<keyword evidence="2 5" id="KW-0812">Transmembrane</keyword>
<evidence type="ECO:0000256" key="3">
    <source>
        <dbReference type="ARBA" id="ARBA00022989"/>
    </source>
</evidence>
<evidence type="ECO:0000256" key="1">
    <source>
        <dbReference type="ARBA" id="ARBA00004370"/>
    </source>
</evidence>
<dbReference type="OrthoDB" id="343936at2"/>
<organism evidence="6 7">
    <name type="scientific">Modicisalibacter xianhensis</name>
    <dbReference type="NCBI Taxonomy" id="442341"/>
    <lineage>
        <taxon>Bacteria</taxon>
        <taxon>Pseudomonadati</taxon>
        <taxon>Pseudomonadota</taxon>
        <taxon>Gammaproteobacteria</taxon>
        <taxon>Oceanospirillales</taxon>
        <taxon>Halomonadaceae</taxon>
        <taxon>Modicisalibacter</taxon>
    </lineage>
</organism>
<evidence type="ECO:0000256" key="4">
    <source>
        <dbReference type="ARBA" id="ARBA00023136"/>
    </source>
</evidence>
<dbReference type="PANTHER" id="PTHR35371">
    <property type="entry name" value="INNER MEMBRANE PROTEIN"/>
    <property type="match status" value="1"/>
</dbReference>
<dbReference type="Proteomes" id="UP000294489">
    <property type="component" value="Unassembled WGS sequence"/>
</dbReference>
<protein>
    <submittedName>
        <fullName evidence="6">Putative MAPEG superfamily protein</fullName>
    </submittedName>
</protein>
<comment type="subcellular location">
    <subcellularLocation>
        <location evidence="1">Membrane</location>
    </subcellularLocation>
</comment>
<proteinExistence type="predicted"/>
<evidence type="ECO:0000313" key="7">
    <source>
        <dbReference type="Proteomes" id="UP000294489"/>
    </source>
</evidence>
<feature type="transmembrane region" description="Helical" evidence="5">
    <location>
        <begin position="6"/>
        <end position="25"/>
    </location>
</feature>
<dbReference type="Gene3D" id="1.20.120.550">
    <property type="entry name" value="Membrane associated eicosanoid/glutathione metabolism-like domain"/>
    <property type="match status" value="1"/>
</dbReference>
<dbReference type="EMBL" id="SOEC01000007">
    <property type="protein sequence ID" value="TDX29405.1"/>
    <property type="molecule type" value="Genomic_DNA"/>
</dbReference>
<reference evidence="6 7" key="1">
    <citation type="submission" date="2019-03" db="EMBL/GenBank/DDBJ databases">
        <title>Freshwater and sediment microbial communities from various areas in North America, analyzing microbe dynamics in response to fracking.</title>
        <authorList>
            <person name="Lamendella R."/>
        </authorList>
    </citation>
    <scope>NUCLEOTIDE SEQUENCE [LARGE SCALE GENOMIC DNA]</scope>
    <source>
        <strain evidence="6 7">6_TX</strain>
    </source>
</reference>